<sequence>MNSKIRMPGNTKTLDPRYFVLIRPLPIPTQKGAKVQARSSTIYNCWESTREQVFWENYRRRHKQLTQHGYWTPSWKPYQELGEILYLEPKKLTLHYLGQLPQEPVKEEVSAGQEEVLKKVDEVTIAKYSPRPKSTTQESLKKPPPFKQIEKDLKTLSKDLTHTRHLIGSVKQGHGYFHTLQKETLERKNALKLAQEEQKARWQTEWQPPRYSSDEEDSDEDLTDFFLTEGPLLRRKGKKKKTTVVQPFIPVYNSLLVPQPFASHAEPLFRQLCALHWLLEALTLEPNCSLKPILTCWNPKDPGGSKSTFKKINKDKAARYRWEHFIMDTKKSCQKTLRSQLSRKTNKRTSIVSVSRLSGLSSPHSRTPLGSISSLVPSSEDNANVNTALLDVAKEYEDSESVQSRQTKEEEEPASHYLQKLLQTIYEDVAKNFSSEDIVKKTRLHSSPSVYQRVERLSLTTSKDQESILGQRPKSSLSVTLKDDRVNTTSFKYQESLTSLDQKPKSSLSVTLREDRTTTTTFKEDESTKHVKRPKSCHASYFIQSKYNLCAEMRQKFSAVAEEAAFCLHDNLEILERRREEKSSQKYQSLNSITYFERDLERMRQCGQRAEREHDEDERNWFSSLLSRIPDTVKNDSYTQRILKKLEKFGKNPDMRIRPTAFLKVLSELRVWELCSPDICAAVEFVRENIVQMPEEDYKVWLQTRVRMSKRAHSAPPLC</sequence>
<dbReference type="InterPro" id="IPR031526">
    <property type="entry name" value="DUF4698"/>
</dbReference>
<dbReference type="PANTHER" id="PTHR34754:SF1">
    <property type="entry name" value="COILED-COIL DOMAIN-CONTAINING PROTEIN 60"/>
    <property type="match status" value="1"/>
</dbReference>
<keyword evidence="3" id="KW-1185">Reference proteome</keyword>
<feature type="region of interest" description="Disordered" evidence="1">
    <location>
        <begin position="353"/>
        <end position="377"/>
    </location>
</feature>
<reference evidence="2" key="1">
    <citation type="submission" date="2025-08" db="UniProtKB">
        <authorList>
            <consortium name="Ensembl"/>
        </authorList>
    </citation>
    <scope>IDENTIFICATION</scope>
</reference>
<proteinExistence type="predicted"/>
<dbReference type="Pfam" id="PF15769">
    <property type="entry name" value="DUF4698"/>
    <property type="match status" value="1"/>
</dbReference>
<evidence type="ECO:0000313" key="3">
    <source>
        <dbReference type="Proteomes" id="UP000694393"/>
    </source>
</evidence>
<dbReference type="Ensembl" id="ENSPCET00000026841.1">
    <property type="protein sequence ID" value="ENSPCEP00000025975.1"/>
    <property type="gene ID" value="ENSPCEG00000019521.1"/>
</dbReference>
<accession>A0A8C8VQU0</accession>
<protein>
    <submittedName>
        <fullName evidence="2">Coiled-coil domain containing 60</fullName>
    </submittedName>
</protein>
<organism evidence="2 3">
    <name type="scientific">Pelusios castaneus</name>
    <name type="common">West African mud turtle</name>
    <dbReference type="NCBI Taxonomy" id="367368"/>
    <lineage>
        <taxon>Eukaryota</taxon>
        <taxon>Metazoa</taxon>
        <taxon>Chordata</taxon>
        <taxon>Craniata</taxon>
        <taxon>Vertebrata</taxon>
        <taxon>Euteleostomi</taxon>
        <taxon>Archelosauria</taxon>
        <taxon>Testudinata</taxon>
        <taxon>Testudines</taxon>
        <taxon>Pleurodira</taxon>
        <taxon>Pelomedusidae</taxon>
        <taxon>Pelusios</taxon>
    </lineage>
</organism>
<dbReference type="Proteomes" id="UP000694393">
    <property type="component" value="Unplaced"/>
</dbReference>
<dbReference type="PANTHER" id="PTHR34754">
    <property type="entry name" value="COILED-COIL DOMAIN-CONTAINING PROTEIN 60"/>
    <property type="match status" value="1"/>
</dbReference>
<feature type="region of interest" description="Disordered" evidence="1">
    <location>
        <begin position="396"/>
        <end position="415"/>
    </location>
</feature>
<evidence type="ECO:0000313" key="2">
    <source>
        <dbReference type="Ensembl" id="ENSPCEP00000025975.1"/>
    </source>
</evidence>
<name>A0A8C8VQU0_9SAUR</name>
<dbReference type="AlphaFoldDB" id="A0A8C8VQU0"/>
<evidence type="ECO:0000256" key="1">
    <source>
        <dbReference type="SAM" id="MobiDB-lite"/>
    </source>
</evidence>
<reference evidence="2" key="2">
    <citation type="submission" date="2025-09" db="UniProtKB">
        <authorList>
            <consortium name="Ensembl"/>
        </authorList>
    </citation>
    <scope>IDENTIFICATION</scope>
</reference>